<comment type="caution">
    <text evidence="3">The sequence shown here is derived from an EMBL/GenBank/DDBJ whole genome shotgun (WGS) entry which is preliminary data.</text>
</comment>
<feature type="chain" id="PRO_5035807620" evidence="2">
    <location>
        <begin position="18"/>
        <end position="458"/>
    </location>
</feature>
<protein>
    <submittedName>
        <fullName evidence="3">Uncharacterized protein</fullName>
    </submittedName>
</protein>
<dbReference type="PANTHER" id="PTHR11567:SF187">
    <property type="entry name" value="2,3-BISPHOSPHOGLYCERATE 3-PHOSPHATASE"/>
    <property type="match status" value="1"/>
</dbReference>
<dbReference type="InterPro" id="IPR029033">
    <property type="entry name" value="His_PPase_superfam"/>
</dbReference>
<dbReference type="InterPro" id="IPR050645">
    <property type="entry name" value="Histidine_acid_phosphatase"/>
</dbReference>
<dbReference type="SUPFAM" id="SSF53254">
    <property type="entry name" value="Phosphoglycerate mutase-like"/>
    <property type="match status" value="1"/>
</dbReference>
<dbReference type="InterPro" id="IPR000560">
    <property type="entry name" value="His_Pase_clade-2"/>
</dbReference>
<dbReference type="Proteomes" id="UP000835052">
    <property type="component" value="Unassembled WGS sequence"/>
</dbReference>
<accession>A0A8S1GUV3</accession>
<dbReference type="GO" id="GO:0016791">
    <property type="term" value="F:phosphatase activity"/>
    <property type="evidence" value="ECO:0007669"/>
    <property type="project" value="TreeGrafter"/>
</dbReference>
<dbReference type="OrthoDB" id="10262962at2759"/>
<keyword evidence="2" id="KW-0732">Signal</keyword>
<dbReference type="AlphaFoldDB" id="A0A8S1GUV3"/>
<evidence type="ECO:0000256" key="1">
    <source>
        <dbReference type="ARBA" id="ARBA00005375"/>
    </source>
</evidence>
<dbReference type="PANTHER" id="PTHR11567">
    <property type="entry name" value="ACID PHOSPHATASE-RELATED"/>
    <property type="match status" value="1"/>
</dbReference>
<evidence type="ECO:0000313" key="4">
    <source>
        <dbReference type="Proteomes" id="UP000835052"/>
    </source>
</evidence>
<organism evidence="3 4">
    <name type="scientific">Caenorhabditis auriculariae</name>
    <dbReference type="NCBI Taxonomy" id="2777116"/>
    <lineage>
        <taxon>Eukaryota</taxon>
        <taxon>Metazoa</taxon>
        <taxon>Ecdysozoa</taxon>
        <taxon>Nematoda</taxon>
        <taxon>Chromadorea</taxon>
        <taxon>Rhabditida</taxon>
        <taxon>Rhabditina</taxon>
        <taxon>Rhabditomorpha</taxon>
        <taxon>Rhabditoidea</taxon>
        <taxon>Rhabditidae</taxon>
        <taxon>Peloderinae</taxon>
        <taxon>Caenorhabditis</taxon>
    </lineage>
</organism>
<name>A0A8S1GUV3_9PELO</name>
<dbReference type="EMBL" id="CAJGYM010000004">
    <property type="protein sequence ID" value="CAD6186572.1"/>
    <property type="molecule type" value="Genomic_DNA"/>
</dbReference>
<evidence type="ECO:0000313" key="3">
    <source>
        <dbReference type="EMBL" id="CAD6186572.1"/>
    </source>
</evidence>
<feature type="signal peptide" evidence="2">
    <location>
        <begin position="1"/>
        <end position="17"/>
    </location>
</feature>
<proteinExistence type="inferred from homology"/>
<dbReference type="CDD" id="cd07061">
    <property type="entry name" value="HP_HAP_like"/>
    <property type="match status" value="1"/>
</dbReference>
<evidence type="ECO:0000256" key="2">
    <source>
        <dbReference type="SAM" id="SignalP"/>
    </source>
</evidence>
<dbReference type="Pfam" id="PF00328">
    <property type="entry name" value="His_Phos_2"/>
    <property type="match status" value="2"/>
</dbReference>
<gene>
    <name evidence="3" type="ORF">CAUJ_LOCUS2491</name>
</gene>
<sequence length="458" mass="53206">MRLWFLLGAVFVFCVKSHPVDLVPSENNEVPLVYRSLCGFVDLPGEEGDRWTREKPQDEGSSERKILKLRGFAVVIRHGDRSSLFNTHDNEGCRSHDPKSHKNFTILKQLFESTDFRNYISVDDVMKDYIYFPEEYKCVLGEMTAEGILQIANLGKKFYNYYKDTPLFTDKSHALHVMASASPWNRTLQTARSFVSQFLYPMKDYVPRVHVQSSNLSYQCFEQECYCPISNEMRYKFEDERGEYFELHAEPSLIAEAHEIKKTFAPFSKCHHPLAFVDIALGNFVCRMKPLPCKDGFCVTFPFLLKMLNLVSTHTLEMWNKDVGLVRRLQAIETYAILNYLNQAVEKSQRDKDYKFVRIYSSHDSVIGPLLRAMGLSVVDPCSYGARLVFEVYEHPSDGLFVRVLYNGEDMTRKVDFCQNKKHWTRHGLCSVEAFSDYVHKVLFQQANVRNVKEACYM</sequence>
<comment type="similarity">
    <text evidence="1">Belongs to the histidine acid phosphatase family.</text>
</comment>
<reference evidence="3" key="1">
    <citation type="submission" date="2020-10" db="EMBL/GenBank/DDBJ databases">
        <authorList>
            <person name="Kikuchi T."/>
        </authorList>
    </citation>
    <scope>NUCLEOTIDE SEQUENCE</scope>
    <source>
        <strain evidence="3">NKZ352</strain>
    </source>
</reference>
<dbReference type="Gene3D" id="3.40.50.1240">
    <property type="entry name" value="Phosphoglycerate mutase-like"/>
    <property type="match status" value="1"/>
</dbReference>
<keyword evidence="4" id="KW-1185">Reference proteome</keyword>